<dbReference type="AlphaFoldDB" id="A0A0B6Y5G1"/>
<name>A0A0B6Y5G1_9EUPU</name>
<sequence>MVLSLHACNNIQASYTSHTSVGGELYSDRKHQDHQAFPEVSVYVDRPVCDT</sequence>
<accession>A0A0B6Y5G1</accession>
<protein>
    <submittedName>
        <fullName evidence="1">Uncharacterized protein</fullName>
    </submittedName>
</protein>
<gene>
    <name evidence="1" type="primary">ORF13647</name>
</gene>
<organism evidence="1">
    <name type="scientific">Arion vulgaris</name>
    <dbReference type="NCBI Taxonomy" id="1028688"/>
    <lineage>
        <taxon>Eukaryota</taxon>
        <taxon>Metazoa</taxon>
        <taxon>Spiralia</taxon>
        <taxon>Lophotrochozoa</taxon>
        <taxon>Mollusca</taxon>
        <taxon>Gastropoda</taxon>
        <taxon>Heterobranchia</taxon>
        <taxon>Euthyneura</taxon>
        <taxon>Panpulmonata</taxon>
        <taxon>Eupulmonata</taxon>
        <taxon>Stylommatophora</taxon>
        <taxon>Helicina</taxon>
        <taxon>Arionoidea</taxon>
        <taxon>Arionidae</taxon>
        <taxon>Arion</taxon>
    </lineage>
</organism>
<reference evidence="1" key="1">
    <citation type="submission" date="2014-12" db="EMBL/GenBank/DDBJ databases">
        <title>Insight into the proteome of Arion vulgaris.</title>
        <authorList>
            <person name="Aradska J."/>
            <person name="Bulat T."/>
            <person name="Smidak R."/>
            <person name="Sarate P."/>
            <person name="Gangsoo J."/>
            <person name="Sialana F."/>
            <person name="Bilban M."/>
            <person name="Lubec G."/>
        </authorList>
    </citation>
    <scope>NUCLEOTIDE SEQUENCE</scope>
    <source>
        <tissue evidence="1">Skin</tissue>
    </source>
</reference>
<proteinExistence type="predicted"/>
<dbReference type="EMBL" id="HACG01004662">
    <property type="protein sequence ID" value="CEK51527.1"/>
    <property type="molecule type" value="Transcribed_RNA"/>
</dbReference>
<evidence type="ECO:0000313" key="1">
    <source>
        <dbReference type="EMBL" id="CEK51527.1"/>
    </source>
</evidence>